<dbReference type="AlphaFoldDB" id="A0A7R8Z3J7"/>
<organism evidence="2">
    <name type="scientific">Timema douglasi</name>
    <name type="common">Walking stick</name>
    <dbReference type="NCBI Taxonomy" id="61478"/>
    <lineage>
        <taxon>Eukaryota</taxon>
        <taxon>Metazoa</taxon>
        <taxon>Ecdysozoa</taxon>
        <taxon>Arthropoda</taxon>
        <taxon>Hexapoda</taxon>
        <taxon>Insecta</taxon>
        <taxon>Pterygota</taxon>
        <taxon>Neoptera</taxon>
        <taxon>Polyneoptera</taxon>
        <taxon>Phasmatodea</taxon>
        <taxon>Timematodea</taxon>
        <taxon>Timematoidea</taxon>
        <taxon>Timematidae</taxon>
        <taxon>Timema</taxon>
    </lineage>
</organism>
<accession>A0A7R8Z3J7</accession>
<proteinExistence type="predicted"/>
<name>A0A7R8Z3J7_TIMDO</name>
<feature type="region of interest" description="Disordered" evidence="1">
    <location>
        <begin position="1"/>
        <end position="21"/>
    </location>
</feature>
<protein>
    <submittedName>
        <fullName evidence="2">Uncharacterized protein</fullName>
    </submittedName>
</protein>
<sequence length="102" mass="10413">MSSSGDTVSSCSSISSYGSAEGDLGPLTVFSFVASAHPYSGSPAPPFREGLLLQSKEKGAPATSVFRESRGWSGIIMGKCWASVAGGCGDFHKPIGGVAPLW</sequence>
<evidence type="ECO:0000313" key="2">
    <source>
        <dbReference type="EMBL" id="CAD7194650.1"/>
    </source>
</evidence>
<reference evidence="2" key="1">
    <citation type="submission" date="2020-11" db="EMBL/GenBank/DDBJ databases">
        <authorList>
            <person name="Tran Van P."/>
        </authorList>
    </citation>
    <scope>NUCLEOTIDE SEQUENCE</scope>
</reference>
<dbReference type="EMBL" id="OA564538">
    <property type="protein sequence ID" value="CAD7194650.1"/>
    <property type="molecule type" value="Genomic_DNA"/>
</dbReference>
<evidence type="ECO:0000256" key="1">
    <source>
        <dbReference type="SAM" id="MobiDB-lite"/>
    </source>
</evidence>
<gene>
    <name evidence="2" type="ORF">TDIB3V08_LOCUS1067</name>
</gene>